<sequence length="271" mass="28776">MDRAAIADPQAVTAATAETVTLAVREGRTTELTIWSPAKPRGIAIFSTGMGSWPERYERAARMLNEEGFVVVAPLHVDSQRSPDLGKFSMQESLVERVADLQASAAYASLRFAGLPMIAVGHSYGALLSMGEGGAFAGMIPMRIPQVRAVLAFSSPARIPGLVSEQAYSTIEVPVMMITGTADTIPAQMGYANTAADHLLPIESTKTSAYAVTVQDADHGLVDDANLLARAAPAIRLFLQGHGLDDKQAVARLTAWKAHAGDEFVVKGSKR</sequence>
<evidence type="ECO:0000259" key="1">
    <source>
        <dbReference type="Pfam" id="PF12146"/>
    </source>
</evidence>
<reference evidence="2 3" key="1">
    <citation type="submission" date="2019-12" db="EMBL/GenBank/DDBJ databases">
        <title>Genomic-based taxomic classification of the family Erythrobacteraceae.</title>
        <authorList>
            <person name="Xu L."/>
        </authorList>
    </citation>
    <scope>NUCLEOTIDE SEQUENCE [LARGE SCALE GENOMIC DNA]</scope>
    <source>
        <strain evidence="2 3">MCCC 1A09965</strain>
    </source>
</reference>
<dbReference type="Pfam" id="PF12146">
    <property type="entry name" value="Hydrolase_4"/>
    <property type="match status" value="1"/>
</dbReference>
<dbReference type="SUPFAM" id="SSF53474">
    <property type="entry name" value="alpha/beta-Hydrolases"/>
    <property type="match status" value="1"/>
</dbReference>
<organism evidence="2 3">
    <name type="scientific">Qipengyuania oceanensis</name>
    <dbReference type="NCBI Taxonomy" id="1463597"/>
    <lineage>
        <taxon>Bacteria</taxon>
        <taxon>Pseudomonadati</taxon>
        <taxon>Pseudomonadota</taxon>
        <taxon>Alphaproteobacteria</taxon>
        <taxon>Sphingomonadales</taxon>
        <taxon>Erythrobacteraceae</taxon>
        <taxon>Qipengyuania</taxon>
    </lineage>
</organism>
<dbReference type="OrthoDB" id="7187654at2"/>
<feature type="domain" description="Serine aminopeptidase S33" evidence="1">
    <location>
        <begin position="39"/>
        <end position="130"/>
    </location>
</feature>
<proteinExistence type="predicted"/>
<comment type="caution">
    <text evidence="2">The sequence shown here is derived from an EMBL/GenBank/DDBJ whole genome shotgun (WGS) entry which is preliminary data.</text>
</comment>
<evidence type="ECO:0000313" key="3">
    <source>
        <dbReference type="Proteomes" id="UP000445582"/>
    </source>
</evidence>
<name>A0A844YDV0_9SPHN</name>
<dbReference type="EMBL" id="WTYN01000001">
    <property type="protein sequence ID" value="MXO61519.1"/>
    <property type="molecule type" value="Genomic_DNA"/>
</dbReference>
<accession>A0A844YDV0</accession>
<dbReference type="Gene3D" id="3.40.50.1820">
    <property type="entry name" value="alpha/beta hydrolase"/>
    <property type="match status" value="1"/>
</dbReference>
<protein>
    <recommendedName>
        <fullName evidence="1">Serine aminopeptidase S33 domain-containing protein</fullName>
    </recommendedName>
</protein>
<keyword evidence="3" id="KW-1185">Reference proteome</keyword>
<dbReference type="InterPro" id="IPR022742">
    <property type="entry name" value="Hydrolase_4"/>
</dbReference>
<dbReference type="RefSeq" id="WP_160669940.1">
    <property type="nucleotide sequence ID" value="NZ_WTYN01000001.1"/>
</dbReference>
<dbReference type="AlphaFoldDB" id="A0A844YDV0"/>
<gene>
    <name evidence="2" type="ORF">GRI48_00685</name>
</gene>
<dbReference type="InterPro" id="IPR029058">
    <property type="entry name" value="AB_hydrolase_fold"/>
</dbReference>
<evidence type="ECO:0000313" key="2">
    <source>
        <dbReference type="EMBL" id="MXO61519.1"/>
    </source>
</evidence>
<dbReference type="Proteomes" id="UP000445582">
    <property type="component" value="Unassembled WGS sequence"/>
</dbReference>